<feature type="transmembrane region" description="Helical" evidence="6">
    <location>
        <begin position="378"/>
        <end position="403"/>
    </location>
</feature>
<keyword evidence="3 6" id="KW-1133">Transmembrane helix</keyword>
<keyword evidence="4 6" id="KW-0472">Membrane</keyword>
<feature type="signal peptide" evidence="7">
    <location>
        <begin position="1"/>
        <end position="21"/>
    </location>
</feature>
<dbReference type="SMART" id="SM01417">
    <property type="entry name" value="Solute_trans_a"/>
    <property type="match status" value="1"/>
</dbReference>
<feature type="transmembrane region" description="Helical" evidence="6">
    <location>
        <begin position="338"/>
        <end position="358"/>
    </location>
</feature>
<evidence type="ECO:0000313" key="8">
    <source>
        <dbReference type="EMBL" id="CAJ1405747.1"/>
    </source>
</evidence>
<comment type="caution">
    <text evidence="8">The sequence shown here is derived from an EMBL/GenBank/DDBJ whole genome shotgun (WGS) entry which is preliminary data.</text>
</comment>
<evidence type="ECO:0000313" key="9">
    <source>
        <dbReference type="Proteomes" id="UP001178507"/>
    </source>
</evidence>
<comment type="subcellular location">
    <subcellularLocation>
        <location evidence="1">Membrane</location>
        <topology evidence="1">Multi-pass membrane protein</topology>
    </subcellularLocation>
</comment>
<feature type="chain" id="PRO_5041453446" evidence="7">
    <location>
        <begin position="22"/>
        <end position="473"/>
    </location>
</feature>
<gene>
    <name evidence="8" type="ORF">EVOR1521_LOCUS27882</name>
</gene>
<dbReference type="EMBL" id="CAUJNA010003600">
    <property type="protein sequence ID" value="CAJ1405747.1"/>
    <property type="molecule type" value="Genomic_DNA"/>
</dbReference>
<organism evidence="8 9">
    <name type="scientific">Effrenium voratum</name>
    <dbReference type="NCBI Taxonomy" id="2562239"/>
    <lineage>
        <taxon>Eukaryota</taxon>
        <taxon>Sar</taxon>
        <taxon>Alveolata</taxon>
        <taxon>Dinophyceae</taxon>
        <taxon>Suessiales</taxon>
        <taxon>Symbiodiniaceae</taxon>
        <taxon>Effrenium</taxon>
    </lineage>
</organism>
<proteinExistence type="predicted"/>
<dbReference type="GO" id="GO:0016020">
    <property type="term" value="C:membrane"/>
    <property type="evidence" value="ECO:0007669"/>
    <property type="project" value="UniProtKB-SubCell"/>
</dbReference>
<protein>
    <submittedName>
        <fullName evidence="8">Uncharacterized protein</fullName>
    </submittedName>
</protein>
<evidence type="ECO:0000256" key="4">
    <source>
        <dbReference type="ARBA" id="ARBA00023136"/>
    </source>
</evidence>
<dbReference type="Proteomes" id="UP001178507">
    <property type="component" value="Unassembled WGS sequence"/>
</dbReference>
<feature type="region of interest" description="Disordered" evidence="5">
    <location>
        <begin position="447"/>
        <end position="473"/>
    </location>
</feature>
<keyword evidence="9" id="KW-1185">Reference proteome</keyword>
<keyword evidence="2 6" id="KW-0812">Transmembrane</keyword>
<name>A0AA36JHI5_9DINO</name>
<evidence type="ECO:0000256" key="6">
    <source>
        <dbReference type="SAM" id="Phobius"/>
    </source>
</evidence>
<evidence type="ECO:0000256" key="3">
    <source>
        <dbReference type="ARBA" id="ARBA00022989"/>
    </source>
</evidence>
<evidence type="ECO:0000256" key="2">
    <source>
        <dbReference type="ARBA" id="ARBA00022692"/>
    </source>
</evidence>
<dbReference type="PANTHER" id="PTHR23423">
    <property type="entry name" value="ORGANIC SOLUTE TRANSPORTER-RELATED"/>
    <property type="match status" value="1"/>
</dbReference>
<feature type="transmembrane region" description="Helical" evidence="6">
    <location>
        <begin position="31"/>
        <end position="49"/>
    </location>
</feature>
<evidence type="ECO:0000256" key="1">
    <source>
        <dbReference type="ARBA" id="ARBA00004141"/>
    </source>
</evidence>
<reference evidence="8" key="1">
    <citation type="submission" date="2023-08" db="EMBL/GenBank/DDBJ databases">
        <authorList>
            <person name="Chen Y."/>
            <person name="Shah S."/>
            <person name="Dougan E. K."/>
            <person name="Thang M."/>
            <person name="Chan C."/>
        </authorList>
    </citation>
    <scope>NUCLEOTIDE SEQUENCE</scope>
</reference>
<feature type="transmembrane region" description="Helical" evidence="6">
    <location>
        <begin position="134"/>
        <end position="155"/>
    </location>
</feature>
<dbReference type="AlphaFoldDB" id="A0AA36JHI5"/>
<sequence length="473" mass="52603">MAHRRCVFLSLVLAVIGGGWATSSYCTFELIGLFVGITLLLLAWCFLKAPLLQMSMVYFVCCTILLVRETVLTLSGRVPCGLVTFGDQCAETVCIEKHHILFFESGCATYSCARTERQEMQSVFAIPSENLHTVWLISGLACSWGAMLLSGRCLLSWMKVGPSDKLRHKISQYTSVVLLVPPTYSVCAISALRVITTNREDKWTAESMMDVAELFSAVALYSFQRLLVVYVDHLTPKDKVGLCESAENEHRLQKSFQSVMSVGIRQYVILAFGCNLMLVAVKGWDWLHPSSCEVALAVLAHAWFPRHNISLAVSQQELSQNLHTKASSLACEDVWNSASMLMVAADFFTCSIALFAILQYEHAFNQVLQAVRPFWKFWGVKGLLSVNFLQSSVLALVGLATAGDTWDTPRYVGTFLNYYLISAEAFLLAILNQWAYAPLGEARDLEDKTPDLEEEAAQSDEAQVVGKRHLEAD</sequence>
<dbReference type="InterPro" id="IPR005178">
    <property type="entry name" value="Ostalpha/TMEM184C"/>
</dbReference>
<feature type="transmembrane region" description="Helical" evidence="6">
    <location>
        <begin position="262"/>
        <end position="281"/>
    </location>
</feature>
<keyword evidence="7" id="KW-0732">Signal</keyword>
<dbReference type="Pfam" id="PF03619">
    <property type="entry name" value="Solute_trans_a"/>
    <property type="match status" value="2"/>
</dbReference>
<evidence type="ECO:0000256" key="5">
    <source>
        <dbReference type="SAM" id="MobiDB-lite"/>
    </source>
</evidence>
<evidence type="ECO:0000256" key="7">
    <source>
        <dbReference type="SAM" id="SignalP"/>
    </source>
</evidence>
<feature type="transmembrane region" description="Helical" evidence="6">
    <location>
        <begin position="415"/>
        <end position="435"/>
    </location>
</feature>
<accession>A0AA36JHI5</accession>
<feature type="transmembrane region" description="Helical" evidence="6">
    <location>
        <begin position="176"/>
        <end position="194"/>
    </location>
</feature>